<sequence>MHLQVEDISEEAVQDSIDGLLQIQVKKQRSKLKKIFLECRDAVEARTMKPPGISQKNWDDLIDYWLSDKAKGLSGLKCKYIKGFINSKRFVMSRSHRRKRIMEKNVPIAPPEVVDSEEVQDNVDIAPSTRSILRLRDCRRRSSFVRDIAGVVAHSPSCSGSPSTLPRRCGGGTTTRDGRNKGIGFEICRQLASNGVMVVLTARDESRYFEQGQKNLKELGDHVNCSS</sequence>
<dbReference type="GO" id="GO:0016020">
    <property type="term" value="C:membrane"/>
    <property type="evidence" value="ECO:0007669"/>
    <property type="project" value="TreeGrafter"/>
</dbReference>
<dbReference type="InterPro" id="IPR036291">
    <property type="entry name" value="NAD(P)-bd_dom_sf"/>
</dbReference>
<dbReference type="SUPFAM" id="SSF51735">
    <property type="entry name" value="NAD(P)-binding Rossmann-fold domains"/>
    <property type="match status" value="1"/>
</dbReference>
<comment type="caution">
    <text evidence="4">The sequence shown here is derived from an EMBL/GenBank/DDBJ whole genome shotgun (WGS) entry which is preliminary data.</text>
</comment>
<dbReference type="AlphaFoldDB" id="A0AAV0MU97"/>
<gene>
    <name evidence="4" type="ORF">LITE_LOCUS30225</name>
</gene>
<dbReference type="PANTHER" id="PTHR43490">
    <property type="entry name" value="(+)-NEOMENTHOL DEHYDROGENASE"/>
    <property type="match status" value="1"/>
</dbReference>
<evidence type="ECO:0000313" key="5">
    <source>
        <dbReference type="Proteomes" id="UP001154282"/>
    </source>
</evidence>
<dbReference type="GO" id="GO:0016491">
    <property type="term" value="F:oxidoreductase activity"/>
    <property type="evidence" value="ECO:0007669"/>
    <property type="project" value="UniProtKB-KW"/>
</dbReference>
<evidence type="ECO:0000313" key="4">
    <source>
        <dbReference type="EMBL" id="CAI0449546.1"/>
    </source>
</evidence>
<dbReference type="EMBL" id="CAMGYJ010000007">
    <property type="protein sequence ID" value="CAI0449546.1"/>
    <property type="molecule type" value="Genomic_DNA"/>
</dbReference>
<keyword evidence="5" id="KW-1185">Reference proteome</keyword>
<dbReference type="Proteomes" id="UP001154282">
    <property type="component" value="Unassembled WGS sequence"/>
</dbReference>
<name>A0AAV0MU97_9ROSI</name>
<reference evidence="4" key="1">
    <citation type="submission" date="2022-08" db="EMBL/GenBank/DDBJ databases">
        <authorList>
            <person name="Gutierrez-Valencia J."/>
        </authorList>
    </citation>
    <scope>NUCLEOTIDE SEQUENCE</scope>
</reference>
<dbReference type="PANTHER" id="PTHR43490:SF98">
    <property type="entry name" value="OS02G0640600 PROTEIN"/>
    <property type="match status" value="1"/>
</dbReference>
<accession>A0AAV0MU97</accession>
<protein>
    <submittedName>
        <fullName evidence="4">Uncharacterized protein</fullName>
    </submittedName>
</protein>
<keyword evidence="3" id="KW-0560">Oxidoreductase</keyword>
<comment type="similarity">
    <text evidence="1">Belongs to the short-chain dehydrogenases/reductases (SDR) family.</text>
</comment>
<dbReference type="Gene3D" id="3.40.50.720">
    <property type="entry name" value="NAD(P)-binding Rossmann-like Domain"/>
    <property type="match status" value="1"/>
</dbReference>
<organism evidence="4 5">
    <name type="scientific">Linum tenue</name>
    <dbReference type="NCBI Taxonomy" id="586396"/>
    <lineage>
        <taxon>Eukaryota</taxon>
        <taxon>Viridiplantae</taxon>
        <taxon>Streptophyta</taxon>
        <taxon>Embryophyta</taxon>
        <taxon>Tracheophyta</taxon>
        <taxon>Spermatophyta</taxon>
        <taxon>Magnoliopsida</taxon>
        <taxon>eudicotyledons</taxon>
        <taxon>Gunneridae</taxon>
        <taxon>Pentapetalae</taxon>
        <taxon>rosids</taxon>
        <taxon>fabids</taxon>
        <taxon>Malpighiales</taxon>
        <taxon>Linaceae</taxon>
        <taxon>Linum</taxon>
    </lineage>
</organism>
<evidence type="ECO:0000256" key="1">
    <source>
        <dbReference type="ARBA" id="ARBA00006484"/>
    </source>
</evidence>
<evidence type="ECO:0000256" key="2">
    <source>
        <dbReference type="ARBA" id="ARBA00022857"/>
    </source>
</evidence>
<proteinExistence type="inferred from homology"/>
<keyword evidence="2" id="KW-0521">NADP</keyword>
<evidence type="ECO:0000256" key="3">
    <source>
        <dbReference type="ARBA" id="ARBA00023002"/>
    </source>
</evidence>